<dbReference type="InterPro" id="IPR039650">
    <property type="entry name" value="HdrA-like"/>
</dbReference>
<dbReference type="PANTHER" id="PTHR43498">
    <property type="entry name" value="FERREDOXIN:COB-COM HETERODISULFIDE REDUCTASE SUBUNIT A"/>
    <property type="match status" value="1"/>
</dbReference>
<dbReference type="RefSeq" id="WP_319833005.1">
    <property type="nucleotide sequence ID" value="NZ_CP138858.1"/>
</dbReference>
<evidence type="ECO:0000256" key="5">
    <source>
        <dbReference type="ARBA" id="ARBA00023014"/>
    </source>
</evidence>
<reference evidence="6 7" key="1">
    <citation type="submission" date="2023-11" db="EMBL/GenBank/DDBJ databases">
        <title>Coraliomargarita sp. nov., isolated from marine algae.</title>
        <authorList>
            <person name="Lee J.K."/>
            <person name="Baek J.H."/>
            <person name="Kim J.M."/>
            <person name="Choi D.G."/>
            <person name="Jeon C.O."/>
        </authorList>
    </citation>
    <scope>NUCLEOTIDE SEQUENCE [LARGE SCALE GENOMIC DNA]</scope>
    <source>
        <strain evidence="6 7">J2-16</strain>
    </source>
</reference>
<evidence type="ECO:0000256" key="3">
    <source>
        <dbReference type="ARBA" id="ARBA00023002"/>
    </source>
</evidence>
<evidence type="ECO:0000256" key="2">
    <source>
        <dbReference type="ARBA" id="ARBA00022723"/>
    </source>
</evidence>
<keyword evidence="7" id="KW-1185">Reference proteome</keyword>
<dbReference type="SUPFAM" id="SSF51905">
    <property type="entry name" value="FAD/NAD(P)-binding domain"/>
    <property type="match status" value="1"/>
</dbReference>
<dbReference type="EMBL" id="CP138858">
    <property type="protein sequence ID" value="WPJ96141.1"/>
    <property type="molecule type" value="Genomic_DNA"/>
</dbReference>
<dbReference type="Gene3D" id="3.50.50.60">
    <property type="entry name" value="FAD/NAD(P)-binding domain"/>
    <property type="match status" value="1"/>
</dbReference>
<dbReference type="Proteomes" id="UP001324993">
    <property type="component" value="Chromosome"/>
</dbReference>
<dbReference type="PANTHER" id="PTHR43498:SF1">
    <property type="entry name" value="COB--COM HETERODISULFIDE REDUCTASE IRON-SULFUR SUBUNIT A"/>
    <property type="match status" value="1"/>
</dbReference>
<sequence length="95" mass="10178">MNSRLESKEEKVDVCVVGGGMTGLIAAVAAARRGANVVLIHDRPVLGGNASSEVRMWICGAHGHHRKETGILEEIQLLNLTKSQRQLFHLGLGPA</sequence>
<gene>
    <name evidence="6" type="ORF">SH580_00310</name>
</gene>
<name>A0ABZ0RLV7_9BACT</name>
<evidence type="ECO:0000313" key="6">
    <source>
        <dbReference type="EMBL" id="WPJ96141.1"/>
    </source>
</evidence>
<protein>
    <submittedName>
        <fullName evidence="6">FAD-dependent oxidoreductase</fullName>
    </submittedName>
</protein>
<organism evidence="6 7">
    <name type="scientific">Coraliomargarita algicola</name>
    <dbReference type="NCBI Taxonomy" id="3092156"/>
    <lineage>
        <taxon>Bacteria</taxon>
        <taxon>Pseudomonadati</taxon>
        <taxon>Verrucomicrobiota</taxon>
        <taxon>Opitutia</taxon>
        <taxon>Puniceicoccales</taxon>
        <taxon>Coraliomargaritaceae</taxon>
        <taxon>Coraliomargarita</taxon>
    </lineage>
</organism>
<keyword evidence="1" id="KW-0004">4Fe-4S</keyword>
<keyword evidence="4" id="KW-0408">Iron</keyword>
<keyword evidence="3" id="KW-0560">Oxidoreductase</keyword>
<evidence type="ECO:0000313" key="7">
    <source>
        <dbReference type="Proteomes" id="UP001324993"/>
    </source>
</evidence>
<evidence type="ECO:0000256" key="4">
    <source>
        <dbReference type="ARBA" id="ARBA00023004"/>
    </source>
</evidence>
<proteinExistence type="predicted"/>
<dbReference type="Pfam" id="PF12831">
    <property type="entry name" value="FAD_oxidored"/>
    <property type="match status" value="1"/>
</dbReference>
<keyword evidence="5" id="KW-0411">Iron-sulfur</keyword>
<dbReference type="InterPro" id="IPR036188">
    <property type="entry name" value="FAD/NAD-bd_sf"/>
</dbReference>
<keyword evidence="2" id="KW-0479">Metal-binding</keyword>
<evidence type="ECO:0000256" key="1">
    <source>
        <dbReference type="ARBA" id="ARBA00022485"/>
    </source>
</evidence>
<accession>A0ABZ0RLV7</accession>